<dbReference type="Proteomes" id="UP000663832">
    <property type="component" value="Unassembled WGS sequence"/>
</dbReference>
<evidence type="ECO:0000256" key="1">
    <source>
        <dbReference type="SAM" id="Phobius"/>
    </source>
</evidence>
<dbReference type="EMBL" id="CAJNOM010000010">
    <property type="protein sequence ID" value="CAF0778973.1"/>
    <property type="molecule type" value="Genomic_DNA"/>
</dbReference>
<proteinExistence type="predicted"/>
<keyword evidence="1" id="KW-0812">Transmembrane</keyword>
<dbReference type="Proteomes" id="UP000663877">
    <property type="component" value="Unassembled WGS sequence"/>
</dbReference>
<dbReference type="AlphaFoldDB" id="A0A813RBZ4"/>
<accession>A0A813RBZ4</accession>
<protein>
    <submittedName>
        <fullName evidence="2">Uncharacterized protein</fullName>
    </submittedName>
</protein>
<comment type="caution">
    <text evidence="2">The sequence shown here is derived from an EMBL/GenBank/DDBJ whole genome shotgun (WGS) entry which is preliminary data.</text>
</comment>
<keyword evidence="1" id="KW-0472">Membrane</keyword>
<gene>
    <name evidence="3" type="ORF">BJG266_LOCUS6671</name>
    <name evidence="2" type="ORF">QVE165_LOCUS3046</name>
</gene>
<keyword evidence="4" id="KW-1185">Reference proteome</keyword>
<feature type="transmembrane region" description="Helical" evidence="1">
    <location>
        <begin position="257"/>
        <end position="279"/>
    </location>
</feature>
<evidence type="ECO:0000313" key="2">
    <source>
        <dbReference type="EMBL" id="CAF0778973.1"/>
    </source>
</evidence>
<evidence type="ECO:0000313" key="3">
    <source>
        <dbReference type="EMBL" id="CAF0828774.1"/>
    </source>
</evidence>
<organism evidence="2 4">
    <name type="scientific">Adineta steineri</name>
    <dbReference type="NCBI Taxonomy" id="433720"/>
    <lineage>
        <taxon>Eukaryota</taxon>
        <taxon>Metazoa</taxon>
        <taxon>Spiralia</taxon>
        <taxon>Gnathifera</taxon>
        <taxon>Rotifera</taxon>
        <taxon>Eurotatoria</taxon>
        <taxon>Bdelloidea</taxon>
        <taxon>Adinetida</taxon>
        <taxon>Adinetidae</taxon>
        <taxon>Adineta</taxon>
    </lineage>
</organism>
<reference evidence="2" key="1">
    <citation type="submission" date="2021-02" db="EMBL/GenBank/DDBJ databases">
        <authorList>
            <person name="Nowell W R."/>
        </authorList>
    </citation>
    <scope>NUCLEOTIDE SEQUENCE</scope>
</reference>
<dbReference type="EMBL" id="CAJNOI010000019">
    <property type="protein sequence ID" value="CAF0828774.1"/>
    <property type="molecule type" value="Genomic_DNA"/>
</dbReference>
<keyword evidence="1" id="KW-1133">Transmembrane helix</keyword>
<evidence type="ECO:0000313" key="4">
    <source>
        <dbReference type="Proteomes" id="UP000663832"/>
    </source>
</evidence>
<dbReference type="OrthoDB" id="10066615at2759"/>
<name>A0A813RBZ4_9BILA</name>
<sequence length="301" mass="35474">MNAKNINFNDVRYAQEYFYPYFSHRTMSVSETYVALVFGLLDPKSLAPIRIFEVEGHSYCIDTRRLTIAKELQQRNKLDVLENFPVQYMLINDEESARQYWNLVNCRLPAMKKSGLDGSTIRLESEPDYMCCFNKGTNTFRSDLEQHIIQKHLNMRVQTFKNLNIYKCYKCDKQGHIFARKRSTQSVYEIFRKCACSEYESNKIHKMQVPWTEVTFAELCNKILELKQSLIRSNQLKRSINQPSASHQFSRNKDTEYFMTPCFIFTLIIAICIALAYILTSKWPKTHHNYVDIDHSKTTIV</sequence>